<feature type="transmembrane region" description="Helical" evidence="1">
    <location>
        <begin position="7"/>
        <end position="27"/>
    </location>
</feature>
<dbReference type="GeneID" id="3635610"/>
<keyword evidence="1" id="KW-0472">Membrane</keyword>
<evidence type="ECO:0000313" key="3">
    <source>
        <dbReference type="EMBL" id="AOW28887.1"/>
    </source>
</evidence>
<feature type="transmembrane region" description="Helical" evidence="1">
    <location>
        <begin position="107"/>
        <end position="134"/>
    </location>
</feature>
<gene>
    <name evidence="2 3" type="primary">MRV1</name>
    <name evidence="3" type="ordered locus">CAALFM_C400980CA</name>
    <name evidence="2" type="ordered locus">orf19.12160</name>
</gene>
<proteinExistence type="predicted"/>
<dbReference type="EMBL" id="CP017626">
    <property type="protein sequence ID" value="AOW28887.1"/>
    <property type="molecule type" value="Genomic_DNA"/>
</dbReference>
<reference evidence="3 4" key="3">
    <citation type="journal article" date="2013" name="Genome Biol.">
        <title>Assembly of a phased diploid Candida albicans genome facilitates allele-specific measurements and provides a simple model for repeat and indel structure.</title>
        <authorList>
            <person name="Muzzey D."/>
            <person name="Schwartz K."/>
            <person name="Weissman J.S."/>
            <person name="Sherlock G."/>
        </authorList>
    </citation>
    <scope>NUCLEOTIDE SEQUENCE [LARGE SCALE GENOMIC DNA]</scope>
    <source>
        <strain evidence="4">SC5314 / ATCC MYA-2876</strain>
    </source>
</reference>
<dbReference type="RefSeq" id="XP_722758.2">
    <property type="nucleotide sequence ID" value="XM_717665.2"/>
</dbReference>
<reference evidence="3 4" key="2">
    <citation type="journal article" date="2007" name="Genome Biol.">
        <title>Assembly of the Candida albicans genome into sixteen supercontigs aligned on the eight chromosomes.</title>
        <authorList>
            <person name="van het Hoog M."/>
            <person name="Rast T.J."/>
            <person name="Martchenko M."/>
            <person name="Grindle S."/>
            <person name="Dignard D."/>
            <person name="Hogues H."/>
            <person name="Cuomo C."/>
            <person name="Berriman M."/>
            <person name="Scherer S."/>
            <person name="Magee B.B."/>
            <person name="Whiteway M."/>
            <person name="Chibana H."/>
            <person name="Nantel A."/>
            <person name="Magee P.T."/>
        </authorList>
    </citation>
    <scope>GENOME REANNOTATION</scope>
    <source>
        <strain evidence="4">SC5314 / ATCC MYA-2876</strain>
    </source>
</reference>
<feature type="transmembrane region" description="Helical" evidence="1">
    <location>
        <begin position="65"/>
        <end position="87"/>
    </location>
</feature>
<name>A0A1D8PL62_CANAL</name>
<dbReference type="Proteomes" id="UP000000559">
    <property type="component" value="Chromosome 4"/>
</dbReference>
<keyword evidence="1" id="KW-1133">Transmembrane helix</keyword>
<reference evidence="3 4" key="1">
    <citation type="journal article" date="2004" name="Proc. Natl. Acad. Sci. U.S.A.">
        <title>The diploid genome sequence of Candida albicans.</title>
        <authorList>
            <person name="Jones T."/>
            <person name="Federspiel N.A."/>
            <person name="Chibana H."/>
            <person name="Dungan J."/>
            <person name="Kalman S."/>
            <person name="Magee B.B."/>
            <person name="Newport G."/>
            <person name="Thorstenson Y.R."/>
            <person name="Agabian N."/>
            <person name="Magee P.T."/>
            <person name="Davis R.W."/>
            <person name="Scherer S."/>
        </authorList>
    </citation>
    <scope>NUCLEOTIDE SEQUENCE [LARGE SCALE GENOMIC DNA]</scope>
    <source>
        <strain evidence="4">SC5314 / ATCC MYA-2876</strain>
    </source>
</reference>
<dbReference type="KEGG" id="cal:CAALFM_C400980CA"/>
<accession>A0A1D8PL62</accession>
<sequence length="201" mass="23204">MGTTRVGVSVVFRFFQFVANIGCFATSLHTDPLNAFILTVTVLNFIYNCYIWFGVPIMGMRAYHGILFSGEILFFLLYVGSSVYQLVYPYSYDWTANDSDNFSIDIRVVSCSLGFSCVGLYYITFIMYVCWGVIPASWHGFCKRFFERQPFRFGCIVFNDSNLDNESKNENVDCLEQTQNYPINNFEEKQSEIVNKDPLVF</sequence>
<organism evidence="3 4">
    <name type="scientific">Candida albicans (strain SC5314 / ATCC MYA-2876)</name>
    <name type="common">Yeast</name>
    <dbReference type="NCBI Taxonomy" id="237561"/>
    <lineage>
        <taxon>Eukaryota</taxon>
        <taxon>Fungi</taxon>
        <taxon>Dikarya</taxon>
        <taxon>Ascomycota</taxon>
        <taxon>Saccharomycotina</taxon>
        <taxon>Pichiomycetes</taxon>
        <taxon>Debaryomycetaceae</taxon>
        <taxon>Candida/Lodderomyces clade</taxon>
        <taxon>Candida</taxon>
    </lineage>
</organism>
<dbReference type="CGD" id="CAL0000180254">
    <property type="gene designation" value="MRV1"/>
</dbReference>
<evidence type="ECO:0000256" key="1">
    <source>
        <dbReference type="SAM" id="Phobius"/>
    </source>
</evidence>
<keyword evidence="4" id="KW-1185">Reference proteome</keyword>
<dbReference type="VEuPathDB" id="FungiDB:C4_00980C_A"/>
<dbReference type="InParanoid" id="A0A1D8PL62"/>
<evidence type="ECO:0000313" key="4">
    <source>
        <dbReference type="Proteomes" id="UP000000559"/>
    </source>
</evidence>
<keyword evidence="1" id="KW-0812">Transmembrane</keyword>
<feature type="transmembrane region" description="Helical" evidence="1">
    <location>
        <begin position="33"/>
        <end position="53"/>
    </location>
</feature>
<dbReference type="AlphaFoldDB" id="A0A1D8PL62"/>
<evidence type="ECO:0000313" key="2">
    <source>
        <dbReference type="CGD" id="CAL0000180254"/>
    </source>
</evidence>
<protein>
    <submittedName>
        <fullName evidence="3">Mrv1p</fullName>
    </submittedName>
</protein>